<dbReference type="GO" id="GO:0032993">
    <property type="term" value="C:protein-DNA complex"/>
    <property type="evidence" value="ECO:0007669"/>
    <property type="project" value="TreeGrafter"/>
</dbReference>
<dbReference type="SMART" id="SM00862">
    <property type="entry name" value="Trans_reg_C"/>
    <property type="match status" value="1"/>
</dbReference>
<evidence type="ECO:0000256" key="2">
    <source>
        <dbReference type="ARBA" id="ARBA00022553"/>
    </source>
</evidence>
<gene>
    <name evidence="9" type="ORF">B7C51_13710</name>
</gene>
<dbReference type="GO" id="GO:0000976">
    <property type="term" value="F:transcription cis-regulatory region binding"/>
    <property type="evidence" value="ECO:0007669"/>
    <property type="project" value="TreeGrafter"/>
</dbReference>
<dbReference type="Gene3D" id="3.40.50.2300">
    <property type="match status" value="1"/>
</dbReference>
<comment type="subcellular location">
    <subcellularLocation>
        <location evidence="1">Cytoplasm</location>
    </subcellularLocation>
</comment>
<proteinExistence type="predicted"/>
<dbReference type="InterPro" id="IPR001867">
    <property type="entry name" value="OmpR/PhoB-type_DNA-bd"/>
</dbReference>
<evidence type="ECO:0000256" key="3">
    <source>
        <dbReference type="ARBA" id="ARBA00023012"/>
    </source>
</evidence>
<evidence type="ECO:0000256" key="4">
    <source>
        <dbReference type="ARBA" id="ARBA00023015"/>
    </source>
</evidence>
<dbReference type="PROSITE" id="PS50110">
    <property type="entry name" value="RESPONSE_REGULATORY"/>
    <property type="match status" value="1"/>
</dbReference>
<dbReference type="FunFam" id="1.10.10.10:FF:000018">
    <property type="entry name" value="DNA-binding response regulator ResD"/>
    <property type="match status" value="1"/>
</dbReference>
<dbReference type="RefSeq" id="WP_023482448.1">
    <property type="nucleotide sequence ID" value="NZ_CP019794.1"/>
</dbReference>
<keyword evidence="2" id="KW-0597">Phosphoprotein</keyword>
<dbReference type="Proteomes" id="UP000192727">
    <property type="component" value="Chromosome"/>
</dbReference>
<dbReference type="PANTHER" id="PTHR48111:SF1">
    <property type="entry name" value="TWO-COMPONENT RESPONSE REGULATOR ORR33"/>
    <property type="match status" value="1"/>
</dbReference>
<evidence type="ECO:0000256" key="8">
    <source>
        <dbReference type="PROSITE-ProRule" id="PRU01091"/>
    </source>
</evidence>
<evidence type="ECO:0000313" key="9">
    <source>
        <dbReference type="EMBL" id="ARF68633.1"/>
    </source>
</evidence>
<keyword evidence="6" id="KW-0804">Transcription</keyword>
<sequence length="230" mass="25649">MSGEKIVVIDSDPEAVDELKPHLLEHAYDVTVARTWEQAVHLIPKESPDLIILELALPDVNGLEICRFLRQSSSTPILFLSSQKDDSVIIEALDQGADEYITKPYNPGQLLARIRALLRRCSIRTSNSGENRVIRFPGLSIDLASHMVEAQGETVSLSAKEFALLSLLASNPNHVFRIEELFEKVWSVDSLGDPRTLIVHVSNLRKKIEPNPADPKYIITVRGVGYKFNG</sequence>
<evidence type="ECO:0000313" key="10">
    <source>
        <dbReference type="Proteomes" id="UP000192727"/>
    </source>
</evidence>
<evidence type="ECO:0000256" key="6">
    <source>
        <dbReference type="ARBA" id="ARBA00023163"/>
    </source>
</evidence>
<name>A0A1V0UTP8_9BACL</name>
<dbReference type="InterPro" id="IPR001789">
    <property type="entry name" value="Sig_transdc_resp-reg_receiver"/>
</dbReference>
<comment type="caution">
    <text evidence="7">Lacks conserved residue(s) required for the propagation of feature annotation.</text>
</comment>
<dbReference type="Pfam" id="PF00072">
    <property type="entry name" value="Response_reg"/>
    <property type="match status" value="1"/>
</dbReference>
<dbReference type="InterPro" id="IPR036388">
    <property type="entry name" value="WH-like_DNA-bd_sf"/>
</dbReference>
<feature type="DNA-binding region" description="OmpR/PhoB-type" evidence="8">
    <location>
        <begin position="131"/>
        <end position="230"/>
    </location>
</feature>
<evidence type="ECO:0000256" key="7">
    <source>
        <dbReference type="PROSITE-ProRule" id="PRU00169"/>
    </source>
</evidence>
<reference evidence="9 10" key="1">
    <citation type="submission" date="2017-03" db="EMBL/GenBank/DDBJ databases">
        <title>Paenibacillus larvae genome sequencing.</title>
        <authorList>
            <person name="Dingman D.W."/>
        </authorList>
    </citation>
    <scope>NUCLEOTIDE SEQUENCE [LARGE SCALE GENOMIC DNA]</scope>
    <source>
        <strain evidence="9 10">SAG 10367</strain>
    </source>
</reference>
<dbReference type="GeneID" id="64217226"/>
<dbReference type="InterPro" id="IPR011006">
    <property type="entry name" value="CheY-like_superfamily"/>
</dbReference>
<dbReference type="PANTHER" id="PTHR48111">
    <property type="entry name" value="REGULATOR OF RPOS"/>
    <property type="match status" value="1"/>
</dbReference>
<dbReference type="EMBL" id="CP020557">
    <property type="protein sequence ID" value="ARF68633.1"/>
    <property type="molecule type" value="Genomic_DNA"/>
</dbReference>
<keyword evidence="4" id="KW-0805">Transcription regulation</keyword>
<dbReference type="GO" id="GO:0006355">
    <property type="term" value="P:regulation of DNA-templated transcription"/>
    <property type="evidence" value="ECO:0007669"/>
    <property type="project" value="InterPro"/>
</dbReference>
<dbReference type="GO" id="GO:0005829">
    <property type="term" value="C:cytosol"/>
    <property type="evidence" value="ECO:0007669"/>
    <property type="project" value="TreeGrafter"/>
</dbReference>
<dbReference type="Pfam" id="PF00486">
    <property type="entry name" value="Trans_reg_C"/>
    <property type="match status" value="1"/>
</dbReference>
<dbReference type="SUPFAM" id="SSF52172">
    <property type="entry name" value="CheY-like"/>
    <property type="match status" value="1"/>
</dbReference>
<dbReference type="PROSITE" id="PS51755">
    <property type="entry name" value="OMPR_PHOB"/>
    <property type="match status" value="1"/>
</dbReference>
<dbReference type="InterPro" id="IPR039420">
    <property type="entry name" value="WalR-like"/>
</dbReference>
<organism evidence="9 10">
    <name type="scientific">Paenibacillus larvae subsp. pulvifaciens</name>
    <dbReference type="NCBI Taxonomy" id="1477"/>
    <lineage>
        <taxon>Bacteria</taxon>
        <taxon>Bacillati</taxon>
        <taxon>Bacillota</taxon>
        <taxon>Bacilli</taxon>
        <taxon>Bacillales</taxon>
        <taxon>Paenibacillaceae</taxon>
        <taxon>Paenibacillus</taxon>
    </lineage>
</organism>
<evidence type="ECO:0000256" key="1">
    <source>
        <dbReference type="ARBA" id="ARBA00004496"/>
    </source>
</evidence>
<keyword evidence="5 8" id="KW-0238">DNA-binding</keyword>
<evidence type="ECO:0000256" key="5">
    <source>
        <dbReference type="ARBA" id="ARBA00023125"/>
    </source>
</evidence>
<dbReference type="CDD" id="cd00383">
    <property type="entry name" value="trans_reg_C"/>
    <property type="match status" value="1"/>
</dbReference>
<dbReference type="SMART" id="SM00448">
    <property type="entry name" value="REC"/>
    <property type="match status" value="1"/>
</dbReference>
<dbReference type="GO" id="GO:0000156">
    <property type="term" value="F:phosphorelay response regulator activity"/>
    <property type="evidence" value="ECO:0007669"/>
    <property type="project" value="TreeGrafter"/>
</dbReference>
<keyword evidence="3" id="KW-0902">Two-component regulatory system</keyword>
<protein>
    <submittedName>
        <fullName evidence="9">DNA-binding response regulator</fullName>
    </submittedName>
</protein>
<accession>A0A1V0UTP8</accession>
<dbReference type="AlphaFoldDB" id="A0A1V0UTP8"/>
<dbReference type="Gene3D" id="1.10.10.10">
    <property type="entry name" value="Winged helix-like DNA-binding domain superfamily/Winged helix DNA-binding domain"/>
    <property type="match status" value="1"/>
</dbReference>